<dbReference type="AlphaFoldDB" id="J7LD00"/>
<name>J7LD00_NOCAA</name>
<dbReference type="KEGG" id="nal:B005_1226"/>
<reference evidence="2" key="2">
    <citation type="submission" date="2012-08" db="EMBL/GenBank/DDBJ databases">
        <title>Whole-genome sequence of Nocardiopsis alba strain ATCC BAA-2165 associated with honeybees.</title>
        <authorList>
            <person name="Qiao J."/>
            <person name="Chen L."/>
            <person name="Li Y."/>
            <person name="Wang J."/>
            <person name="Zhang W."/>
            <person name="Chen S."/>
        </authorList>
    </citation>
    <scope>NUCLEOTIDE SEQUENCE [LARGE SCALE GENOMIC DNA]</scope>
    <source>
        <strain evidence="2">ATCC BAA-2165 / BE74</strain>
    </source>
</reference>
<proteinExistence type="predicted"/>
<dbReference type="EMBL" id="CP003788">
    <property type="protein sequence ID" value="AFR08694.1"/>
    <property type="molecule type" value="Genomic_DNA"/>
</dbReference>
<sequence length="149" mass="17849">MPLSRKITDETQKEDLEEFKRNFSALISDDSNRGGLYRYMAVCSDYAEAGRLNGFRAACEMRSTLQIFEEHFIIWSESQREDFHGLYIEEIEDIDWTLKDVSDEAPPIREKDIPVWVPESHWWWRSPVQQDMSDEEIRKHLEYVHWDGF</sequence>
<gene>
    <name evidence="1" type="ordered locus">B005_1226</name>
</gene>
<evidence type="ECO:0000313" key="1">
    <source>
        <dbReference type="EMBL" id="AFR08694.1"/>
    </source>
</evidence>
<organism evidence="1 2">
    <name type="scientific">Nocardiopsis alba (strain ATCC BAA-2165 / BE74)</name>
    <dbReference type="NCBI Taxonomy" id="1205910"/>
    <lineage>
        <taxon>Bacteria</taxon>
        <taxon>Bacillati</taxon>
        <taxon>Actinomycetota</taxon>
        <taxon>Actinomycetes</taxon>
        <taxon>Streptosporangiales</taxon>
        <taxon>Nocardiopsidaceae</taxon>
        <taxon>Nocardiopsis</taxon>
    </lineage>
</organism>
<evidence type="ECO:0000313" key="2">
    <source>
        <dbReference type="Proteomes" id="UP000003779"/>
    </source>
</evidence>
<dbReference type="HOGENOM" id="CLU_1747713_0_0_11"/>
<dbReference type="Proteomes" id="UP000003779">
    <property type="component" value="Chromosome"/>
</dbReference>
<reference evidence="1 2" key="1">
    <citation type="journal article" date="2012" name="J. Bacteriol.">
        <title>Whole-Genome Sequence of Nocardiopsis alba Strain ATCC BAA-2165, Associated with Honeybees.</title>
        <authorList>
            <person name="Qiao J."/>
            <person name="Chen L."/>
            <person name="Li Y."/>
            <person name="Wang J."/>
            <person name="Zhang W."/>
            <person name="Chen S."/>
        </authorList>
    </citation>
    <scope>NUCLEOTIDE SEQUENCE [LARGE SCALE GENOMIC DNA]</scope>
    <source>
        <strain evidence="2">ATCC BAA-2165 / BE74</strain>
    </source>
</reference>
<accession>J7LD00</accession>
<protein>
    <submittedName>
        <fullName evidence="1">Uncharacterized protein</fullName>
    </submittedName>
</protein>